<name>A0AAN6XRZ4_9PEZI</name>
<evidence type="ECO:0000256" key="1">
    <source>
        <dbReference type="SAM" id="Coils"/>
    </source>
</evidence>
<dbReference type="EMBL" id="MU858770">
    <property type="protein sequence ID" value="KAK4205833.1"/>
    <property type="molecule type" value="Genomic_DNA"/>
</dbReference>
<dbReference type="Proteomes" id="UP001301769">
    <property type="component" value="Unassembled WGS sequence"/>
</dbReference>
<keyword evidence="3" id="KW-1185">Reference proteome</keyword>
<gene>
    <name evidence="2" type="ORF">QBC37DRAFT_381722</name>
</gene>
<reference evidence="2" key="2">
    <citation type="submission" date="2023-05" db="EMBL/GenBank/DDBJ databases">
        <authorList>
            <consortium name="Lawrence Berkeley National Laboratory"/>
            <person name="Steindorff A."/>
            <person name="Hensen N."/>
            <person name="Bonometti L."/>
            <person name="Westerberg I."/>
            <person name="Brannstrom I.O."/>
            <person name="Guillou S."/>
            <person name="Cros-Aarteil S."/>
            <person name="Calhoun S."/>
            <person name="Haridas S."/>
            <person name="Kuo A."/>
            <person name="Mondo S."/>
            <person name="Pangilinan J."/>
            <person name="Riley R."/>
            <person name="Labutti K."/>
            <person name="Andreopoulos B."/>
            <person name="Lipzen A."/>
            <person name="Chen C."/>
            <person name="Yanf M."/>
            <person name="Daum C."/>
            <person name="Ng V."/>
            <person name="Clum A."/>
            <person name="Ohm R."/>
            <person name="Martin F."/>
            <person name="Silar P."/>
            <person name="Natvig D."/>
            <person name="Lalanne C."/>
            <person name="Gautier V."/>
            <person name="Ament-Velasquez S.L."/>
            <person name="Kruys A."/>
            <person name="Hutchinson M.I."/>
            <person name="Powell A.J."/>
            <person name="Barry K."/>
            <person name="Miller A.N."/>
            <person name="Grigoriev I.V."/>
            <person name="Debuchy R."/>
            <person name="Gladieux P."/>
            <person name="Thoren M.H."/>
            <person name="Johannesson H."/>
        </authorList>
    </citation>
    <scope>NUCLEOTIDE SEQUENCE</scope>
    <source>
        <strain evidence="2">PSN293</strain>
    </source>
</reference>
<evidence type="ECO:0000313" key="2">
    <source>
        <dbReference type="EMBL" id="KAK4205833.1"/>
    </source>
</evidence>
<feature type="coiled-coil region" evidence="1">
    <location>
        <begin position="32"/>
        <end position="94"/>
    </location>
</feature>
<accession>A0AAN6XRZ4</accession>
<protein>
    <submittedName>
        <fullName evidence="2">Uncharacterized protein</fullName>
    </submittedName>
</protein>
<reference evidence="2" key="1">
    <citation type="journal article" date="2023" name="Mol. Phylogenet. Evol.">
        <title>Genome-scale phylogeny and comparative genomics of the fungal order Sordariales.</title>
        <authorList>
            <person name="Hensen N."/>
            <person name="Bonometti L."/>
            <person name="Westerberg I."/>
            <person name="Brannstrom I.O."/>
            <person name="Guillou S."/>
            <person name="Cros-Aarteil S."/>
            <person name="Calhoun S."/>
            <person name="Haridas S."/>
            <person name="Kuo A."/>
            <person name="Mondo S."/>
            <person name="Pangilinan J."/>
            <person name="Riley R."/>
            <person name="LaButti K."/>
            <person name="Andreopoulos B."/>
            <person name="Lipzen A."/>
            <person name="Chen C."/>
            <person name="Yan M."/>
            <person name="Daum C."/>
            <person name="Ng V."/>
            <person name="Clum A."/>
            <person name="Steindorff A."/>
            <person name="Ohm R.A."/>
            <person name="Martin F."/>
            <person name="Silar P."/>
            <person name="Natvig D.O."/>
            <person name="Lalanne C."/>
            <person name="Gautier V."/>
            <person name="Ament-Velasquez S.L."/>
            <person name="Kruys A."/>
            <person name="Hutchinson M.I."/>
            <person name="Powell A.J."/>
            <person name="Barry K."/>
            <person name="Miller A.N."/>
            <person name="Grigoriev I.V."/>
            <person name="Debuchy R."/>
            <person name="Gladieux P."/>
            <person name="Hiltunen Thoren M."/>
            <person name="Johannesson H."/>
        </authorList>
    </citation>
    <scope>NUCLEOTIDE SEQUENCE</scope>
    <source>
        <strain evidence="2">PSN293</strain>
    </source>
</reference>
<comment type="caution">
    <text evidence="2">The sequence shown here is derived from an EMBL/GenBank/DDBJ whole genome shotgun (WGS) entry which is preliminary data.</text>
</comment>
<organism evidence="2 3">
    <name type="scientific">Rhypophila decipiens</name>
    <dbReference type="NCBI Taxonomy" id="261697"/>
    <lineage>
        <taxon>Eukaryota</taxon>
        <taxon>Fungi</taxon>
        <taxon>Dikarya</taxon>
        <taxon>Ascomycota</taxon>
        <taxon>Pezizomycotina</taxon>
        <taxon>Sordariomycetes</taxon>
        <taxon>Sordariomycetidae</taxon>
        <taxon>Sordariales</taxon>
        <taxon>Naviculisporaceae</taxon>
        <taxon>Rhypophila</taxon>
    </lineage>
</organism>
<proteinExistence type="predicted"/>
<sequence length="107" mass="12277">MSIPLPNHIPVRVFLATLQEYNAYLCQWQAHAEAERRALNSLRGRITELEKENEEIRDCRDILQRVVDTQRELVASLEADLAQMKAECHFFQRASSSSTLSPVPEPV</sequence>
<dbReference type="AlphaFoldDB" id="A0AAN6XRZ4"/>
<keyword evidence="1" id="KW-0175">Coiled coil</keyword>
<evidence type="ECO:0000313" key="3">
    <source>
        <dbReference type="Proteomes" id="UP001301769"/>
    </source>
</evidence>